<evidence type="ECO:0000259" key="2">
    <source>
        <dbReference type="Pfam" id="PF08378"/>
    </source>
</evidence>
<dbReference type="EMBL" id="FMUX01000015">
    <property type="protein sequence ID" value="SCY65472.1"/>
    <property type="molecule type" value="Genomic_DNA"/>
</dbReference>
<protein>
    <submittedName>
        <fullName evidence="3">Nuclease-related domain-containing protein</fullName>
    </submittedName>
</protein>
<evidence type="ECO:0000313" key="4">
    <source>
        <dbReference type="Proteomes" id="UP000198870"/>
    </source>
</evidence>
<organism evidence="3 4">
    <name type="scientific">Desulfoluna spongiiphila</name>
    <dbReference type="NCBI Taxonomy" id="419481"/>
    <lineage>
        <taxon>Bacteria</taxon>
        <taxon>Pseudomonadati</taxon>
        <taxon>Thermodesulfobacteriota</taxon>
        <taxon>Desulfobacteria</taxon>
        <taxon>Desulfobacterales</taxon>
        <taxon>Desulfolunaceae</taxon>
        <taxon>Desulfoluna</taxon>
    </lineage>
</organism>
<keyword evidence="4" id="KW-1185">Reference proteome</keyword>
<proteinExistence type="predicted"/>
<keyword evidence="1" id="KW-0812">Transmembrane</keyword>
<gene>
    <name evidence="3" type="ORF">SAMN05216233_11528</name>
</gene>
<evidence type="ECO:0000256" key="1">
    <source>
        <dbReference type="SAM" id="Phobius"/>
    </source>
</evidence>
<dbReference type="Proteomes" id="UP000198870">
    <property type="component" value="Unassembled WGS sequence"/>
</dbReference>
<dbReference type="Pfam" id="PF08378">
    <property type="entry name" value="NERD"/>
    <property type="match status" value="1"/>
</dbReference>
<keyword evidence="1" id="KW-0472">Membrane</keyword>
<feature type="transmembrane region" description="Helical" evidence="1">
    <location>
        <begin position="20"/>
        <end position="39"/>
    </location>
</feature>
<dbReference type="STRING" id="419481.SAMN05216233_11528"/>
<dbReference type="AlphaFoldDB" id="A0A1G5HNM1"/>
<name>A0A1G5HNM1_9BACT</name>
<feature type="transmembrane region" description="Helical" evidence="1">
    <location>
        <begin position="45"/>
        <end position="64"/>
    </location>
</feature>
<dbReference type="OrthoDB" id="5422542at2"/>
<feature type="domain" description="NERD" evidence="2">
    <location>
        <begin position="86"/>
        <end position="126"/>
    </location>
</feature>
<dbReference type="InterPro" id="IPR011528">
    <property type="entry name" value="NERD"/>
</dbReference>
<evidence type="ECO:0000313" key="3">
    <source>
        <dbReference type="EMBL" id="SCY65472.1"/>
    </source>
</evidence>
<keyword evidence="1" id="KW-1133">Transmembrane helix</keyword>
<sequence>MAYIQGSPVDGLKQTVTRHLFLMGTVTVVLAGMMIAFSDDPMAELGPIVAITVVCAAIIGFVSFRSNPLALTMLFKKDRFKEAVVEEEAAIAHLETLSDHCYVFNNLTVELFRIDHLVISPWGIFVMGRVRKEGELRVEENLLHAGPALLDSLCTSTWRVCHLLNIVIRKGWSQEVMPVPVIVPHSQYPSRTKAVDGIMLVEAKHLAPFIETGRKETLSEELVDSIAAYILKRYTA</sequence>
<accession>A0A1G5HNM1</accession>
<dbReference type="RefSeq" id="WP_092212694.1">
    <property type="nucleotide sequence ID" value="NZ_FMUX01000015.1"/>
</dbReference>
<reference evidence="3 4" key="1">
    <citation type="submission" date="2016-10" db="EMBL/GenBank/DDBJ databases">
        <authorList>
            <person name="de Groot N.N."/>
        </authorList>
    </citation>
    <scope>NUCLEOTIDE SEQUENCE [LARGE SCALE GENOMIC DNA]</scope>
    <source>
        <strain evidence="3 4">AA1</strain>
    </source>
</reference>